<name>B6BLR5_SULGG</name>
<evidence type="ECO:0000313" key="3">
    <source>
        <dbReference type="Proteomes" id="UP000006431"/>
    </source>
</evidence>
<dbReference type="Gene3D" id="3.30.310.70">
    <property type="entry name" value="TT1751-like domain"/>
    <property type="match status" value="2"/>
</dbReference>
<evidence type="ECO:0000313" key="2">
    <source>
        <dbReference type="EMBL" id="EHP28725.1"/>
    </source>
</evidence>
<dbReference type="InterPro" id="IPR035923">
    <property type="entry name" value="TT1751-like_sf"/>
</dbReference>
<organism evidence="2 3">
    <name type="scientific">Sulfurimonas gotlandica (strain DSM 19862 / JCM 16533 / GD1)</name>
    <dbReference type="NCBI Taxonomy" id="929558"/>
    <lineage>
        <taxon>Bacteria</taxon>
        <taxon>Pseudomonadati</taxon>
        <taxon>Campylobacterota</taxon>
        <taxon>Epsilonproteobacteria</taxon>
        <taxon>Campylobacterales</taxon>
        <taxon>Sulfurimonadaceae</taxon>
        <taxon>Sulfurimonas</taxon>
    </lineage>
</organism>
<proteinExistence type="predicted"/>
<dbReference type="PATRIC" id="fig|929558.5.peg.200"/>
<comment type="caution">
    <text evidence="2">The sequence shown here is derived from an EMBL/GenBank/DDBJ whole genome shotgun (WGS) entry which is preliminary data.</text>
</comment>
<dbReference type="Proteomes" id="UP000006431">
    <property type="component" value="Unassembled WGS sequence"/>
</dbReference>
<dbReference type="AlphaFoldDB" id="B6BLR5"/>
<reference evidence="2 3" key="1">
    <citation type="journal article" date="2012" name="Proc. Natl. Acad. Sci. U.S.A.">
        <title>Genome and physiology of a model Epsilonproteobacterium responsible for sulfide detoxification in marine oxygen depletion zones.</title>
        <authorList>
            <person name="Grote J."/>
            <person name="Schott T."/>
            <person name="Bruckner C.G."/>
            <person name="Glockner F.O."/>
            <person name="Jost G."/>
            <person name="Teeling H."/>
            <person name="Labrenz M."/>
            <person name="Jurgens K."/>
        </authorList>
    </citation>
    <scope>NUCLEOTIDE SEQUENCE [LARGE SCALE GENOMIC DNA]</scope>
    <source>
        <strain evidence="2 3">GD1</strain>
    </source>
</reference>
<dbReference type="HOGENOM" id="CLU_077421_0_0_7"/>
<dbReference type="SUPFAM" id="SSF103247">
    <property type="entry name" value="TT1751-like"/>
    <property type="match status" value="2"/>
</dbReference>
<dbReference type="OrthoDB" id="5333064at2"/>
<evidence type="ECO:0000256" key="1">
    <source>
        <dbReference type="SAM" id="SignalP"/>
    </source>
</evidence>
<dbReference type="RefSeq" id="WP_008338585.1">
    <property type="nucleotide sequence ID" value="NZ_AFRZ01000001.1"/>
</dbReference>
<keyword evidence="3" id="KW-1185">Reference proteome</keyword>
<feature type="signal peptide" evidence="1">
    <location>
        <begin position="1"/>
        <end position="22"/>
    </location>
</feature>
<keyword evidence="1" id="KW-0732">Signal</keyword>
<gene>
    <name evidence="2" type="ORF">SMGD1_0198</name>
</gene>
<feature type="chain" id="PRO_5002840624" description="DUF302 domain-containing protein" evidence="1">
    <location>
        <begin position="23"/>
        <end position="312"/>
    </location>
</feature>
<evidence type="ECO:0008006" key="4">
    <source>
        <dbReference type="Google" id="ProtNLM"/>
    </source>
</evidence>
<sequence length="312" mass="34705">MKKIYSIFIGAFLALGVSVCSADSSSMQEQNLRIFSVDNSKGAINAKSIEKAFNASGVKVDVNNDMNSIFSKRYGFVHHKAYNLAIFTNEKLVLKLMKKYPNIGFITPLSMSIYENAANKTINISTLSLHGMARITKIPVTNPDLIAYAASVDAALHKALPNGKYVPVSHNVKPSDKPLTTEFTKEFELEEGTTYTDAKTAFEEEFEGELGPVGFLIPKSYNLQHDDYDFFDTYSIIRFNAIFPVSKNHPDAGAFAPFSLVIYKKKDEETAHIGFPSIDNWISDLDISDEESIKAVNETQGKIKKILTELTE</sequence>
<dbReference type="eggNOG" id="COG3439">
    <property type="taxonomic scope" value="Bacteria"/>
</dbReference>
<accession>H1FSY9</accession>
<accession>B6BLR5</accession>
<protein>
    <recommendedName>
        <fullName evidence="4">DUF302 domain-containing protein</fullName>
    </recommendedName>
</protein>
<dbReference type="EMBL" id="AFRZ01000001">
    <property type="protein sequence ID" value="EHP28725.1"/>
    <property type="molecule type" value="Genomic_DNA"/>
</dbReference>